<dbReference type="Gene3D" id="1.10.287.130">
    <property type="match status" value="1"/>
</dbReference>
<evidence type="ECO:0000313" key="16">
    <source>
        <dbReference type="Proteomes" id="UP000269591"/>
    </source>
</evidence>
<dbReference type="SMART" id="SM00387">
    <property type="entry name" value="HATPase_c"/>
    <property type="match status" value="1"/>
</dbReference>
<feature type="transmembrane region" description="Helical" evidence="12">
    <location>
        <begin position="31"/>
        <end position="52"/>
    </location>
</feature>
<feature type="region of interest" description="Disordered" evidence="11">
    <location>
        <begin position="502"/>
        <end position="544"/>
    </location>
</feature>
<accession>A0A3N0AT11</accession>
<dbReference type="InterPro" id="IPR050351">
    <property type="entry name" value="BphY/WalK/GraS-like"/>
</dbReference>
<dbReference type="EMBL" id="QIBX01000020">
    <property type="protein sequence ID" value="RNL38031.1"/>
    <property type="molecule type" value="Genomic_DNA"/>
</dbReference>
<dbReference type="PROSITE" id="PS50885">
    <property type="entry name" value="HAMP"/>
    <property type="match status" value="1"/>
</dbReference>
<dbReference type="PROSITE" id="PS50109">
    <property type="entry name" value="HIS_KIN"/>
    <property type="match status" value="1"/>
</dbReference>
<dbReference type="AlphaFoldDB" id="A0A3N0AT11"/>
<evidence type="ECO:0000256" key="4">
    <source>
        <dbReference type="ARBA" id="ARBA00022553"/>
    </source>
</evidence>
<dbReference type="PRINTS" id="PR00344">
    <property type="entry name" value="BCTRLSENSOR"/>
</dbReference>
<dbReference type="InterPro" id="IPR004358">
    <property type="entry name" value="Sig_transdc_His_kin-like_C"/>
</dbReference>
<dbReference type="InterPro" id="IPR003661">
    <property type="entry name" value="HisK_dim/P_dom"/>
</dbReference>
<organism evidence="15 16">
    <name type="scientific">Slackia equolifaciens</name>
    <dbReference type="NCBI Taxonomy" id="498718"/>
    <lineage>
        <taxon>Bacteria</taxon>
        <taxon>Bacillati</taxon>
        <taxon>Actinomycetota</taxon>
        <taxon>Coriobacteriia</taxon>
        <taxon>Eggerthellales</taxon>
        <taxon>Eggerthellaceae</taxon>
        <taxon>Slackia</taxon>
    </lineage>
</organism>
<evidence type="ECO:0000256" key="5">
    <source>
        <dbReference type="ARBA" id="ARBA00022679"/>
    </source>
</evidence>
<keyword evidence="8 12" id="KW-1133">Transmembrane helix</keyword>
<evidence type="ECO:0000256" key="12">
    <source>
        <dbReference type="SAM" id="Phobius"/>
    </source>
</evidence>
<dbReference type="GO" id="GO:0000155">
    <property type="term" value="F:phosphorelay sensor kinase activity"/>
    <property type="evidence" value="ECO:0007669"/>
    <property type="project" value="InterPro"/>
</dbReference>
<dbReference type="CDD" id="cd06225">
    <property type="entry name" value="HAMP"/>
    <property type="match status" value="1"/>
</dbReference>
<evidence type="ECO:0000313" key="15">
    <source>
        <dbReference type="EMBL" id="RNL38031.1"/>
    </source>
</evidence>
<feature type="compositionally biased region" description="Low complexity" evidence="11">
    <location>
        <begin position="529"/>
        <end position="538"/>
    </location>
</feature>
<dbReference type="Pfam" id="PF00672">
    <property type="entry name" value="HAMP"/>
    <property type="match status" value="1"/>
</dbReference>
<comment type="caution">
    <text evidence="15">The sequence shown here is derived from an EMBL/GenBank/DDBJ whole genome shotgun (WGS) entry which is preliminary data.</text>
</comment>
<keyword evidence="12" id="KW-0472">Membrane</keyword>
<protein>
    <recommendedName>
        <fullName evidence="10">Sensor-like histidine kinase SenX3</fullName>
        <ecNumber evidence="3">2.7.13.3</ecNumber>
    </recommendedName>
</protein>
<gene>
    <name evidence="15" type="ORF">DMP06_09550</name>
</gene>
<sequence length="544" mass="59157">MRSSTDRPKQGLFKRFHSWIFGFSYTTRVTVTFALIAAMTAIVAMGVLSYVWEQHFQTYTRENVQELTDATASSIADRYENRYSSVIEEVNQSGEGEYPSLNGEDVGSAQAAHTLQPGMGIQVATSDGKVIYDSSAVATSDGVSGQSGTVSLAPDSGDKMATASIIVGGKSIGTVHMWVYGSEMLLSKADQAFRDQSYQAMALAAVLSVVLASCIGFLFARGLVNPINLMTKTANAIKEGDLSARTGLEGDDEIAELGKTFDAMAESVEKNQQLERRLTMDVAHELRTPLMAIQSTVEAIVDGVFEPDAERLGTVNAEVQRLSRLVDALLKLSRLESRSTPMREEVINVGELIRPLVMSHEAFVNDAGLALEYDAEDEVMVYGDRDMLRQATANLISNAVRYTPAPGTVSVKVRKGDIMASISVRDTGIGLSPEECKMVFNRFWRAEESRERQSGGLGIGLAVVKEIVDRHGGWIQVEGKKGEGACFTIHIPLYDYARIKAQKEKEERKASKDSKGGKSSKGKGKGPKSKNPGKSGPISKRKER</sequence>
<dbReference type="SUPFAM" id="SSF158472">
    <property type="entry name" value="HAMP domain-like"/>
    <property type="match status" value="1"/>
</dbReference>
<dbReference type="Pfam" id="PF00512">
    <property type="entry name" value="HisKA"/>
    <property type="match status" value="1"/>
</dbReference>
<dbReference type="SUPFAM" id="SSF47384">
    <property type="entry name" value="Homodimeric domain of signal transducing histidine kinase"/>
    <property type="match status" value="1"/>
</dbReference>
<evidence type="ECO:0000259" key="14">
    <source>
        <dbReference type="PROSITE" id="PS50885"/>
    </source>
</evidence>
<evidence type="ECO:0000256" key="1">
    <source>
        <dbReference type="ARBA" id="ARBA00000085"/>
    </source>
</evidence>
<dbReference type="GO" id="GO:0016036">
    <property type="term" value="P:cellular response to phosphate starvation"/>
    <property type="evidence" value="ECO:0007669"/>
    <property type="project" value="TreeGrafter"/>
</dbReference>
<dbReference type="SMART" id="SM00388">
    <property type="entry name" value="HisKA"/>
    <property type="match status" value="1"/>
</dbReference>
<evidence type="ECO:0000256" key="9">
    <source>
        <dbReference type="ARBA" id="ARBA00023012"/>
    </source>
</evidence>
<dbReference type="SUPFAM" id="SSF55874">
    <property type="entry name" value="ATPase domain of HSP90 chaperone/DNA topoisomerase II/histidine kinase"/>
    <property type="match status" value="1"/>
</dbReference>
<evidence type="ECO:0000256" key="10">
    <source>
        <dbReference type="ARBA" id="ARBA00039401"/>
    </source>
</evidence>
<dbReference type="InterPro" id="IPR003660">
    <property type="entry name" value="HAMP_dom"/>
</dbReference>
<dbReference type="OrthoDB" id="9786919at2"/>
<dbReference type="InterPro" id="IPR003594">
    <property type="entry name" value="HATPase_dom"/>
</dbReference>
<evidence type="ECO:0000256" key="7">
    <source>
        <dbReference type="ARBA" id="ARBA00022777"/>
    </source>
</evidence>
<keyword evidence="7 15" id="KW-0418">Kinase</keyword>
<dbReference type="PANTHER" id="PTHR45453">
    <property type="entry name" value="PHOSPHATE REGULON SENSOR PROTEIN PHOR"/>
    <property type="match status" value="1"/>
</dbReference>
<dbReference type="Gene3D" id="3.30.565.10">
    <property type="entry name" value="Histidine kinase-like ATPase, C-terminal domain"/>
    <property type="match status" value="1"/>
</dbReference>
<dbReference type="PANTHER" id="PTHR45453:SF1">
    <property type="entry name" value="PHOSPHATE REGULON SENSOR PROTEIN PHOR"/>
    <property type="match status" value="1"/>
</dbReference>
<comment type="catalytic activity">
    <reaction evidence="1">
        <text>ATP + protein L-histidine = ADP + protein N-phospho-L-histidine.</text>
        <dbReference type="EC" id="2.7.13.3"/>
    </reaction>
</comment>
<proteinExistence type="predicted"/>
<name>A0A3N0AT11_9ACTN</name>
<dbReference type="SMART" id="SM00304">
    <property type="entry name" value="HAMP"/>
    <property type="match status" value="1"/>
</dbReference>
<keyword evidence="4" id="KW-0597">Phosphoprotein</keyword>
<dbReference type="FunFam" id="3.30.565.10:FF:000006">
    <property type="entry name" value="Sensor histidine kinase WalK"/>
    <property type="match status" value="1"/>
</dbReference>
<dbReference type="GO" id="GO:0005886">
    <property type="term" value="C:plasma membrane"/>
    <property type="evidence" value="ECO:0007669"/>
    <property type="project" value="UniProtKB-SubCell"/>
</dbReference>
<dbReference type="Gene3D" id="6.10.340.10">
    <property type="match status" value="1"/>
</dbReference>
<feature type="transmembrane region" description="Helical" evidence="12">
    <location>
        <begin position="200"/>
        <end position="220"/>
    </location>
</feature>
<feature type="domain" description="Histidine kinase" evidence="13">
    <location>
        <begin position="281"/>
        <end position="495"/>
    </location>
</feature>
<keyword evidence="6 12" id="KW-0812">Transmembrane</keyword>
<dbReference type="InterPro" id="IPR036097">
    <property type="entry name" value="HisK_dim/P_sf"/>
</dbReference>
<dbReference type="CDD" id="cd00082">
    <property type="entry name" value="HisKA"/>
    <property type="match status" value="1"/>
</dbReference>
<keyword evidence="5" id="KW-0808">Transferase</keyword>
<evidence type="ECO:0000256" key="11">
    <source>
        <dbReference type="SAM" id="MobiDB-lite"/>
    </source>
</evidence>
<feature type="domain" description="HAMP" evidence="14">
    <location>
        <begin position="221"/>
        <end position="273"/>
    </location>
</feature>
<dbReference type="RefSeq" id="WP_123209511.1">
    <property type="nucleotide sequence ID" value="NZ_JBHTHO010000024.1"/>
</dbReference>
<dbReference type="InterPro" id="IPR005467">
    <property type="entry name" value="His_kinase_dom"/>
</dbReference>
<reference evidence="16" key="1">
    <citation type="submission" date="2018-05" db="EMBL/GenBank/DDBJ databases">
        <title>Genome Sequencing of selected type strains of the family Eggerthellaceae.</title>
        <authorList>
            <person name="Danylec N."/>
            <person name="Stoll D.A."/>
            <person name="Doetsch A."/>
            <person name="Huch M."/>
        </authorList>
    </citation>
    <scope>NUCLEOTIDE SEQUENCE [LARGE SCALE GENOMIC DNA]</scope>
    <source>
        <strain evidence="16">DSM 24851</strain>
    </source>
</reference>
<dbReference type="EC" id="2.7.13.3" evidence="3"/>
<dbReference type="InterPro" id="IPR036890">
    <property type="entry name" value="HATPase_C_sf"/>
</dbReference>
<dbReference type="GO" id="GO:0004721">
    <property type="term" value="F:phosphoprotein phosphatase activity"/>
    <property type="evidence" value="ECO:0007669"/>
    <property type="project" value="TreeGrafter"/>
</dbReference>
<feature type="compositionally biased region" description="Basic residues" evidence="11">
    <location>
        <begin position="518"/>
        <end position="528"/>
    </location>
</feature>
<comment type="subcellular location">
    <subcellularLocation>
        <location evidence="2">Cell membrane</location>
    </subcellularLocation>
</comment>
<evidence type="ECO:0000256" key="3">
    <source>
        <dbReference type="ARBA" id="ARBA00012438"/>
    </source>
</evidence>
<feature type="compositionally biased region" description="Basic and acidic residues" evidence="11">
    <location>
        <begin position="502"/>
        <end position="516"/>
    </location>
</feature>
<keyword evidence="9" id="KW-0902">Two-component regulatory system</keyword>
<evidence type="ECO:0000256" key="8">
    <source>
        <dbReference type="ARBA" id="ARBA00022989"/>
    </source>
</evidence>
<dbReference type="Proteomes" id="UP000269591">
    <property type="component" value="Unassembled WGS sequence"/>
</dbReference>
<evidence type="ECO:0000259" key="13">
    <source>
        <dbReference type="PROSITE" id="PS50109"/>
    </source>
</evidence>
<evidence type="ECO:0000256" key="2">
    <source>
        <dbReference type="ARBA" id="ARBA00004236"/>
    </source>
</evidence>
<evidence type="ECO:0000256" key="6">
    <source>
        <dbReference type="ARBA" id="ARBA00022692"/>
    </source>
</evidence>
<dbReference type="Pfam" id="PF02518">
    <property type="entry name" value="HATPase_c"/>
    <property type="match status" value="1"/>
</dbReference>
<keyword evidence="16" id="KW-1185">Reference proteome</keyword>